<sequence>MKSFKAWLLKSLIIPVATSFYLFSLALGAKASTCPRRLIVPAFANVSSVTEAKTLQNETPSAEENPIPKKGLGPDSVNEENPPKHNEEMQVNQHGEEKAQVNSISSATGQECELTENQVGEDVEQEASSSSGNQIGGMSEQLELSEDEEIKKAYEHWRFKPYSLTVPLRIAALRGSVPPAWLKDFMQAQGKRLKLQVEFQGSFGSIISELASGLKKGRLTSQSILAADLVTIGDSWLEMAIRDKVIEPIKNADQQDWFIRLSDRWKAHLRRNNNGQIDPKGEIWGVPYRWGSMVVAYRKDKFVKHNIPPIEDWEDLWRPELEGKISMVDAPREVVGAVLKCLGASYNSSFESDIPGGRQAVRVVFNLLKKQVRLFDSANYMRAFACGDVWVAVGWSSDVLQAAKRMSNVVVIVPKSGASLWADFWAVPATSGISSDKVGGRIRGPSPLINQWFDFCLQPARATPFQQEVFPGSSPLFLQDNTVEIKADDDTLLTKPTNTEQTTLEKKGEPEFDTNLVAGVPPADVLQKCEFLEPLSVKQRLDYEWLFTRKRKGKGGLRSS</sequence>
<evidence type="ECO:0000256" key="4">
    <source>
        <dbReference type="ARBA" id="ARBA00022764"/>
    </source>
</evidence>
<proteinExistence type="predicted"/>
<accession>A0AA38LE91</accession>
<keyword evidence="3" id="KW-0732">Signal</keyword>
<reference evidence="6 7" key="1">
    <citation type="journal article" date="2021" name="Nat. Plants">
        <title>The Taxus genome provides insights into paclitaxel biosynthesis.</title>
        <authorList>
            <person name="Xiong X."/>
            <person name="Gou J."/>
            <person name="Liao Q."/>
            <person name="Li Y."/>
            <person name="Zhou Q."/>
            <person name="Bi G."/>
            <person name="Li C."/>
            <person name="Du R."/>
            <person name="Wang X."/>
            <person name="Sun T."/>
            <person name="Guo L."/>
            <person name="Liang H."/>
            <person name="Lu P."/>
            <person name="Wu Y."/>
            <person name="Zhang Z."/>
            <person name="Ro D.K."/>
            <person name="Shang Y."/>
            <person name="Huang S."/>
            <person name="Yan J."/>
        </authorList>
    </citation>
    <scope>NUCLEOTIDE SEQUENCE [LARGE SCALE GENOMIC DNA]</scope>
    <source>
        <strain evidence="6">Ta-2019</strain>
    </source>
</reference>
<feature type="compositionally biased region" description="Polar residues" evidence="5">
    <location>
        <begin position="100"/>
        <end position="109"/>
    </location>
</feature>
<dbReference type="CDD" id="cd13661">
    <property type="entry name" value="PBP2_PotD_PotF_like_1"/>
    <property type="match status" value="1"/>
</dbReference>
<dbReference type="PRINTS" id="PR00909">
    <property type="entry name" value="SPERMDNBNDNG"/>
</dbReference>
<protein>
    <submittedName>
        <fullName evidence="6">Uncharacterized protein</fullName>
    </submittedName>
</protein>
<evidence type="ECO:0000256" key="2">
    <source>
        <dbReference type="ARBA" id="ARBA00022448"/>
    </source>
</evidence>
<dbReference type="GO" id="GO:0019808">
    <property type="term" value="F:polyamine binding"/>
    <property type="evidence" value="ECO:0007669"/>
    <property type="project" value="InterPro"/>
</dbReference>
<keyword evidence="4" id="KW-0574">Periplasm</keyword>
<dbReference type="Proteomes" id="UP000824469">
    <property type="component" value="Unassembled WGS sequence"/>
</dbReference>
<keyword evidence="2" id="KW-0813">Transport</keyword>
<dbReference type="PANTHER" id="PTHR30222:SF17">
    <property type="entry name" value="SPERMIDINE_PUTRESCINE-BINDING PERIPLASMIC PROTEIN"/>
    <property type="match status" value="1"/>
</dbReference>
<evidence type="ECO:0000256" key="3">
    <source>
        <dbReference type="ARBA" id="ARBA00022729"/>
    </source>
</evidence>
<gene>
    <name evidence="6" type="ORF">KI387_015255</name>
</gene>
<dbReference type="OMA" id="HRFPEPR"/>
<feature type="non-terminal residue" evidence="6">
    <location>
        <position position="560"/>
    </location>
</feature>
<dbReference type="Gene3D" id="3.40.190.10">
    <property type="entry name" value="Periplasmic binding protein-like II"/>
    <property type="match status" value="2"/>
</dbReference>
<evidence type="ECO:0000256" key="5">
    <source>
        <dbReference type="SAM" id="MobiDB-lite"/>
    </source>
</evidence>
<feature type="compositionally biased region" description="Basic and acidic residues" evidence="5">
    <location>
        <begin position="81"/>
        <end position="99"/>
    </location>
</feature>
<name>A0AA38LE91_TAXCH</name>
<dbReference type="SUPFAM" id="SSF53850">
    <property type="entry name" value="Periplasmic binding protein-like II"/>
    <property type="match status" value="1"/>
</dbReference>
<dbReference type="InterPro" id="IPR001188">
    <property type="entry name" value="Sperm_putr-bd"/>
</dbReference>
<organism evidence="6 7">
    <name type="scientific">Taxus chinensis</name>
    <name type="common">Chinese yew</name>
    <name type="synonym">Taxus wallichiana var. chinensis</name>
    <dbReference type="NCBI Taxonomy" id="29808"/>
    <lineage>
        <taxon>Eukaryota</taxon>
        <taxon>Viridiplantae</taxon>
        <taxon>Streptophyta</taxon>
        <taxon>Embryophyta</taxon>
        <taxon>Tracheophyta</taxon>
        <taxon>Spermatophyta</taxon>
        <taxon>Pinopsida</taxon>
        <taxon>Pinidae</taxon>
        <taxon>Conifers II</taxon>
        <taxon>Cupressales</taxon>
        <taxon>Taxaceae</taxon>
        <taxon>Taxus</taxon>
    </lineage>
</organism>
<keyword evidence="7" id="KW-1185">Reference proteome</keyword>
<evidence type="ECO:0000313" key="7">
    <source>
        <dbReference type="Proteomes" id="UP000824469"/>
    </source>
</evidence>
<feature type="compositionally biased region" description="Polar residues" evidence="5">
    <location>
        <begin position="52"/>
        <end position="62"/>
    </location>
</feature>
<dbReference type="AlphaFoldDB" id="A0AA38LE91"/>
<dbReference type="Pfam" id="PF13343">
    <property type="entry name" value="SBP_bac_6"/>
    <property type="match status" value="1"/>
</dbReference>
<evidence type="ECO:0000313" key="6">
    <source>
        <dbReference type="EMBL" id="KAH9320616.1"/>
    </source>
</evidence>
<feature type="region of interest" description="Disordered" evidence="5">
    <location>
        <begin position="52"/>
        <end position="144"/>
    </location>
</feature>
<dbReference type="PANTHER" id="PTHR30222">
    <property type="entry name" value="SPERMIDINE/PUTRESCINE-BINDING PERIPLASMIC PROTEIN"/>
    <property type="match status" value="1"/>
</dbReference>
<comment type="subcellular location">
    <subcellularLocation>
        <location evidence="1">Periplasm</location>
    </subcellularLocation>
</comment>
<dbReference type="EMBL" id="JAHRHJ020000003">
    <property type="protein sequence ID" value="KAH9320616.1"/>
    <property type="molecule type" value="Genomic_DNA"/>
</dbReference>
<comment type="caution">
    <text evidence="6">The sequence shown here is derived from an EMBL/GenBank/DDBJ whole genome shotgun (WGS) entry which is preliminary data.</text>
</comment>
<dbReference type="GO" id="GO:0015846">
    <property type="term" value="P:polyamine transport"/>
    <property type="evidence" value="ECO:0007669"/>
    <property type="project" value="InterPro"/>
</dbReference>
<evidence type="ECO:0000256" key="1">
    <source>
        <dbReference type="ARBA" id="ARBA00004418"/>
    </source>
</evidence>